<accession>A0A6G0X543</accession>
<dbReference type="InterPro" id="IPR036865">
    <property type="entry name" value="CRAL-TRIO_dom_sf"/>
</dbReference>
<dbReference type="PROSITE" id="PS50191">
    <property type="entry name" value="CRAL_TRIO"/>
    <property type="match status" value="1"/>
</dbReference>
<sequence length="343" mass="38302">MFSKFFAKSPAADPAAAASPAQTSVEGEPTAGEIEKIDFEVNVDNIDMHVEVDVEAKKGVLASEWNGSGGCSHADVASSVDFIPPRYVYGCTKNAKSRWADTMAWRASHGMDSILDVPQPHFHLIKNHWPHFFCGRTPRDNRLVVYEHVGGLKQALTELKERHNVSFQDVMTHYLYITEYQWSILDTKPYDEEDTNAGQMIKVIDFEGITFSDCSNLELRTFVTWTLRTIGQHYPERCGVVYLINTPNWFSTLWRVIQRFVSEVTREKIRFCPTSKEYGPKLKAWMGGSKFLPSCMGGPVEVNGTTMLCDDEAKLHAFVSKHTPLPSAEPAASVAAAEVAASS</sequence>
<evidence type="ECO:0000313" key="3">
    <source>
        <dbReference type="Proteomes" id="UP000481153"/>
    </source>
</evidence>
<dbReference type="Gene3D" id="3.40.525.10">
    <property type="entry name" value="CRAL-TRIO lipid binding domain"/>
    <property type="match status" value="1"/>
</dbReference>
<protein>
    <recommendedName>
        <fullName evidence="1">CRAL-TRIO domain-containing protein</fullName>
    </recommendedName>
</protein>
<dbReference type="SUPFAM" id="SSF52087">
    <property type="entry name" value="CRAL/TRIO domain"/>
    <property type="match status" value="1"/>
</dbReference>
<proteinExistence type="predicted"/>
<evidence type="ECO:0000313" key="2">
    <source>
        <dbReference type="EMBL" id="KAF0735098.1"/>
    </source>
</evidence>
<gene>
    <name evidence="2" type="ORF">Ae201684_008311</name>
</gene>
<dbReference type="PANTHER" id="PTHR45657:SF61">
    <property type="entry name" value="CRAL-TRIO DOMAIN-CONTAINING PROTEIN"/>
    <property type="match status" value="1"/>
</dbReference>
<evidence type="ECO:0000259" key="1">
    <source>
        <dbReference type="PROSITE" id="PS50191"/>
    </source>
</evidence>
<dbReference type="InterPro" id="IPR051026">
    <property type="entry name" value="PI/PC_transfer"/>
</dbReference>
<comment type="caution">
    <text evidence="2">The sequence shown here is derived from an EMBL/GenBank/DDBJ whole genome shotgun (WGS) entry which is preliminary data.</text>
</comment>
<dbReference type="VEuPathDB" id="FungiDB:AeMF1_017025"/>
<dbReference type="CDD" id="cd00170">
    <property type="entry name" value="SEC14"/>
    <property type="match status" value="1"/>
</dbReference>
<dbReference type="Pfam" id="PF00650">
    <property type="entry name" value="CRAL_TRIO"/>
    <property type="match status" value="1"/>
</dbReference>
<dbReference type="InterPro" id="IPR001251">
    <property type="entry name" value="CRAL-TRIO_dom"/>
</dbReference>
<organism evidence="2 3">
    <name type="scientific">Aphanomyces euteiches</name>
    <dbReference type="NCBI Taxonomy" id="100861"/>
    <lineage>
        <taxon>Eukaryota</taxon>
        <taxon>Sar</taxon>
        <taxon>Stramenopiles</taxon>
        <taxon>Oomycota</taxon>
        <taxon>Saprolegniomycetes</taxon>
        <taxon>Saprolegniales</taxon>
        <taxon>Verrucalvaceae</taxon>
        <taxon>Aphanomyces</taxon>
    </lineage>
</organism>
<dbReference type="AlphaFoldDB" id="A0A6G0X543"/>
<keyword evidence="3" id="KW-1185">Reference proteome</keyword>
<dbReference type="PANTHER" id="PTHR45657">
    <property type="entry name" value="CRAL-TRIO DOMAIN-CONTAINING PROTEIN YKL091C-RELATED"/>
    <property type="match status" value="1"/>
</dbReference>
<name>A0A6G0X543_9STRA</name>
<feature type="domain" description="CRAL-TRIO" evidence="1">
    <location>
        <begin position="121"/>
        <end position="304"/>
    </location>
</feature>
<reference evidence="2 3" key="1">
    <citation type="submission" date="2019-07" db="EMBL/GenBank/DDBJ databases">
        <title>Genomics analysis of Aphanomyces spp. identifies a new class of oomycete effector associated with host adaptation.</title>
        <authorList>
            <person name="Gaulin E."/>
        </authorList>
    </citation>
    <scope>NUCLEOTIDE SEQUENCE [LARGE SCALE GENOMIC DNA]</scope>
    <source>
        <strain evidence="2 3">ATCC 201684</strain>
    </source>
</reference>
<dbReference type="EMBL" id="VJMJ01000101">
    <property type="protein sequence ID" value="KAF0735098.1"/>
    <property type="molecule type" value="Genomic_DNA"/>
</dbReference>
<dbReference type="SMART" id="SM00516">
    <property type="entry name" value="SEC14"/>
    <property type="match status" value="1"/>
</dbReference>
<dbReference type="Proteomes" id="UP000481153">
    <property type="component" value="Unassembled WGS sequence"/>
</dbReference>